<reference evidence="2" key="2">
    <citation type="submission" date="2022-09" db="EMBL/GenBank/DDBJ databases">
        <title>Biosynthetic gene clusters of Dactylosporangioum fulvum.</title>
        <authorList>
            <person name="Caradec T."/>
        </authorList>
    </citation>
    <scope>NUCLEOTIDE SEQUENCE</scope>
    <source>
        <strain evidence="2">NRRL B-16292</strain>
    </source>
</reference>
<keyword evidence="1" id="KW-0732">Signal</keyword>
<evidence type="ECO:0000313" key="3">
    <source>
        <dbReference type="Proteomes" id="UP001059617"/>
    </source>
</evidence>
<feature type="chain" id="PRO_5047233738" description="Lipoprotein" evidence="1">
    <location>
        <begin position="19"/>
        <end position="168"/>
    </location>
</feature>
<sequence>MGRLALAVLLVFSLAACGGKSSMSAERVTYQADYPAYDTLAALHAKASLVVSVRLAERTEVRSLEHRVYTVLTGTVERTFKGPGAADVEIKQPGGEHRGTTYTEAGGIPLQPGRRYLLFLETYPDSPASLLNPGQAQYLLDDAGRLEPVDASGFSFTLAELEALGPGS</sequence>
<evidence type="ECO:0000256" key="1">
    <source>
        <dbReference type="SAM" id="SignalP"/>
    </source>
</evidence>
<accession>A0ABY5VWY1</accession>
<name>A0ABY5VWY1_9ACTN</name>
<protein>
    <recommendedName>
        <fullName evidence="4">Lipoprotein</fullName>
    </recommendedName>
</protein>
<dbReference type="PROSITE" id="PS51257">
    <property type="entry name" value="PROKAR_LIPOPROTEIN"/>
    <property type="match status" value="1"/>
</dbReference>
<organism evidence="2 3">
    <name type="scientific">Dactylosporangium fulvum</name>
    <dbReference type="NCBI Taxonomy" id="53359"/>
    <lineage>
        <taxon>Bacteria</taxon>
        <taxon>Bacillati</taxon>
        <taxon>Actinomycetota</taxon>
        <taxon>Actinomycetes</taxon>
        <taxon>Micromonosporales</taxon>
        <taxon>Micromonosporaceae</taxon>
        <taxon>Dactylosporangium</taxon>
    </lineage>
</organism>
<feature type="signal peptide" evidence="1">
    <location>
        <begin position="1"/>
        <end position="18"/>
    </location>
</feature>
<evidence type="ECO:0008006" key="4">
    <source>
        <dbReference type="Google" id="ProtNLM"/>
    </source>
</evidence>
<dbReference type="RefSeq" id="WP_259860070.1">
    <property type="nucleotide sequence ID" value="NZ_BAAAST010000213.1"/>
</dbReference>
<evidence type="ECO:0000313" key="2">
    <source>
        <dbReference type="EMBL" id="UWP82298.1"/>
    </source>
</evidence>
<proteinExistence type="predicted"/>
<keyword evidence="3" id="KW-1185">Reference proteome</keyword>
<gene>
    <name evidence="2" type="ORF">Dfulv_45805</name>
</gene>
<dbReference type="EMBL" id="CP073720">
    <property type="protein sequence ID" value="UWP82298.1"/>
    <property type="molecule type" value="Genomic_DNA"/>
</dbReference>
<reference evidence="2" key="1">
    <citation type="submission" date="2021-04" db="EMBL/GenBank/DDBJ databases">
        <authorList>
            <person name="Hartkoorn R.C."/>
            <person name="Beaudoing E."/>
            <person name="Hot D."/>
        </authorList>
    </citation>
    <scope>NUCLEOTIDE SEQUENCE</scope>
    <source>
        <strain evidence="2">NRRL B-16292</strain>
    </source>
</reference>
<dbReference type="Proteomes" id="UP001059617">
    <property type="component" value="Chromosome"/>
</dbReference>